<dbReference type="SUPFAM" id="SSF50978">
    <property type="entry name" value="WD40 repeat-like"/>
    <property type="match status" value="2"/>
</dbReference>
<evidence type="ECO:0000256" key="2">
    <source>
        <dbReference type="ARBA" id="ARBA00022737"/>
    </source>
</evidence>
<dbReference type="SMART" id="SM00320">
    <property type="entry name" value="WD40"/>
    <property type="match status" value="7"/>
</dbReference>
<dbReference type="InterPro" id="IPR007319">
    <property type="entry name" value="WDR36/Utp21_C"/>
</dbReference>
<dbReference type="AlphaFoldDB" id="A0A177AWT1"/>
<evidence type="ECO:0000259" key="4">
    <source>
        <dbReference type="Pfam" id="PF04192"/>
    </source>
</evidence>
<dbReference type="EMBL" id="LWCA01001116">
    <property type="protein sequence ID" value="OAF65871.1"/>
    <property type="molecule type" value="Genomic_DNA"/>
</dbReference>
<gene>
    <name evidence="6" type="ORF">A3Q56_06414</name>
</gene>
<feature type="repeat" description="WD" evidence="3">
    <location>
        <begin position="559"/>
        <end position="592"/>
    </location>
</feature>
<comment type="caution">
    <text evidence="6">The sequence shown here is derived from an EMBL/GenBank/DDBJ whole genome shotgun (WGS) entry which is preliminary data.</text>
</comment>
<dbReference type="Gene3D" id="2.130.10.10">
    <property type="entry name" value="YVTN repeat-like/Quinoprotein amine dehydrogenase"/>
    <property type="match status" value="2"/>
</dbReference>
<evidence type="ECO:0000313" key="7">
    <source>
        <dbReference type="Proteomes" id="UP000078046"/>
    </source>
</evidence>
<accession>A0A177AWT1</accession>
<dbReference type="PROSITE" id="PS50294">
    <property type="entry name" value="WD_REPEATS_REGION"/>
    <property type="match status" value="1"/>
</dbReference>
<dbReference type="InterPro" id="IPR001680">
    <property type="entry name" value="WD40_rpt"/>
</dbReference>
<dbReference type="Pfam" id="PF25171">
    <property type="entry name" value="Beta-prop_WDR36-Utp21_1st"/>
    <property type="match status" value="1"/>
</dbReference>
<keyword evidence="7" id="KW-1185">Reference proteome</keyword>
<dbReference type="PROSITE" id="PS00678">
    <property type="entry name" value="WD_REPEATS_1"/>
    <property type="match status" value="1"/>
</dbReference>
<evidence type="ECO:0000256" key="3">
    <source>
        <dbReference type="PROSITE-ProRule" id="PRU00221"/>
    </source>
</evidence>
<dbReference type="Proteomes" id="UP000078046">
    <property type="component" value="Unassembled WGS sequence"/>
</dbReference>
<protein>
    <submittedName>
        <fullName evidence="6">U3 snoRNA-associated protein 21</fullName>
    </submittedName>
</protein>
<dbReference type="PROSITE" id="PS50082">
    <property type="entry name" value="WD_REPEATS_2"/>
    <property type="match status" value="2"/>
</dbReference>
<dbReference type="PANTHER" id="PTHR22840">
    <property type="entry name" value="WD REPEAT-CONTAINING PROTEIN 36"/>
    <property type="match status" value="1"/>
</dbReference>
<reference evidence="6 7" key="1">
    <citation type="submission" date="2016-04" db="EMBL/GenBank/DDBJ databases">
        <title>The genome of Intoshia linei affirms orthonectids as highly simplified spiralians.</title>
        <authorList>
            <person name="Mikhailov K.V."/>
            <person name="Slusarev G.S."/>
            <person name="Nikitin M.A."/>
            <person name="Logacheva M.D."/>
            <person name="Penin A."/>
            <person name="Aleoshin V."/>
            <person name="Panchin Y.V."/>
        </authorList>
    </citation>
    <scope>NUCLEOTIDE SEQUENCE [LARGE SCALE GENOMIC DNA]</scope>
    <source>
        <strain evidence="6">Intl2013</strain>
        <tissue evidence="6">Whole animal</tissue>
    </source>
</reference>
<dbReference type="Pfam" id="PF25168">
    <property type="entry name" value="Beta-prop_WDR36-Utp21_2nd"/>
    <property type="match status" value="1"/>
</dbReference>
<name>A0A177AWT1_9BILA</name>
<keyword evidence="2" id="KW-0677">Repeat</keyword>
<keyword evidence="1 3" id="KW-0853">WD repeat</keyword>
<feature type="domain" description="WDR36/Utp21 C-terminal" evidence="4">
    <location>
        <begin position="689"/>
        <end position="851"/>
    </location>
</feature>
<dbReference type="InterPro" id="IPR036322">
    <property type="entry name" value="WD40_repeat_dom_sf"/>
</dbReference>
<dbReference type="PANTHER" id="PTHR22840:SF12">
    <property type="entry name" value="WD REPEAT-CONTAINING PROTEIN 36"/>
    <property type="match status" value="1"/>
</dbReference>
<dbReference type="GO" id="GO:0032040">
    <property type="term" value="C:small-subunit processome"/>
    <property type="evidence" value="ECO:0007669"/>
    <property type="project" value="InterPro"/>
</dbReference>
<dbReference type="InterPro" id="IPR015943">
    <property type="entry name" value="WD40/YVTN_repeat-like_dom_sf"/>
</dbReference>
<feature type="repeat" description="WD" evidence="3">
    <location>
        <begin position="476"/>
        <end position="517"/>
    </location>
</feature>
<dbReference type="GO" id="GO:0034388">
    <property type="term" value="C:Pwp2p-containing subcomplex of 90S preribosome"/>
    <property type="evidence" value="ECO:0007669"/>
    <property type="project" value="TreeGrafter"/>
</dbReference>
<dbReference type="OrthoDB" id="10250769at2759"/>
<organism evidence="6 7">
    <name type="scientific">Intoshia linei</name>
    <dbReference type="NCBI Taxonomy" id="1819745"/>
    <lineage>
        <taxon>Eukaryota</taxon>
        <taxon>Metazoa</taxon>
        <taxon>Spiralia</taxon>
        <taxon>Lophotrochozoa</taxon>
        <taxon>Mesozoa</taxon>
        <taxon>Orthonectida</taxon>
        <taxon>Rhopaluridae</taxon>
        <taxon>Intoshia</taxon>
    </lineage>
</organism>
<evidence type="ECO:0000256" key="1">
    <source>
        <dbReference type="ARBA" id="ARBA00022574"/>
    </source>
</evidence>
<proteinExistence type="predicted"/>
<dbReference type="Pfam" id="PF04192">
    <property type="entry name" value="Utp21"/>
    <property type="match status" value="1"/>
</dbReference>
<evidence type="ECO:0000259" key="5">
    <source>
        <dbReference type="Pfam" id="PF25171"/>
    </source>
</evidence>
<evidence type="ECO:0000313" key="6">
    <source>
        <dbReference type="EMBL" id="OAF65871.1"/>
    </source>
</evidence>
<dbReference type="InterPro" id="IPR059157">
    <property type="entry name" value="WDR36-Utp21_N"/>
</dbReference>
<dbReference type="GO" id="GO:0006364">
    <property type="term" value="P:rRNA processing"/>
    <property type="evidence" value="ECO:0007669"/>
    <property type="project" value="InterPro"/>
</dbReference>
<sequence>MSQLFDKFRSVGIICTSVPINLLYNKKQSTYGIVSCTDTSVQVYSLNKLRLINQFDPLSHVIDCISVSTEYGYFCACGNQIYRYLTNSHIEKCYKIQHGQKFKDIQVYVNHILGLDDDGDLRIWDIESGNLYGCMESSNIKLFLGLDKYSNKVLVGTNNRLQLWNIRKCELVYEFKCVDQDFKMMQQSSEHNIILLVFNNDKIVLINVDTDAILFTIKDYVHQNITVAVFRCDKPWIILCTQGSSANMIAYDLETLHQQFIYENAHESRIVSVKCIFNEPMCVTSSTDNSIKTWMFDGIDNRPRLLRIIAGHYDTPSNLTFMPSDNQFLVSSDKFGFMKMFNVDTDFRSTVLARLSINKIKNKFENLSTTTVYPISNYSIETSRTQDWNDLVAVHKNFSKASVWSTRLKNQSKNFLTVPNIVLKKYSDDSIYPTCVNISGCGNFAVLGYSNGSVHVFNIQSCIHRGYFNYGDEKTLLAHHGSINSVKINILNKIVITCGNDSMARFWMFDTKKLFKYIQFDFIPFDMDISRESNLVSINLSNFDVIIVCLVSFSVSRIFKGHFRRITCHRFTSDARYVLSSSMDSTLRVWNIPHDCLVDVLILKDGPIDSFAVNDTFSLLATSQIGKKGITLWSNKSCYEYVPLKRIHECDIKTSLVLVNHVEQEHIDIEMSQTEDINITIDNIDFKNDDSLISLSELNGFNWSNLSKLDVIRKRNKPKEGFQKPPDAPFFIDAYQDTKIEEHKTPQKRKLLDLLSYTKFSKKLIKASQNLELQNETTDNSDMNAEYDNLLKILKNMNMVSVYKEIQTLVCGDDENDKMLILAFIDFTIYHLTTKKNYDLIQAYLKCFLKV</sequence>
<feature type="domain" description="WDR36/Utp21 N-terminal" evidence="5">
    <location>
        <begin position="33"/>
        <end position="297"/>
    </location>
</feature>
<dbReference type="InterPro" id="IPR019775">
    <property type="entry name" value="WD40_repeat_CS"/>
</dbReference>